<accession>A0A1F7U8Y1</accession>
<organism evidence="1 2">
    <name type="scientific">Candidatus Uhrbacteria bacterium RIFCSPHIGHO2_02_FULL_60_10</name>
    <dbReference type="NCBI Taxonomy" id="1802392"/>
    <lineage>
        <taxon>Bacteria</taxon>
        <taxon>Candidatus Uhriibacteriota</taxon>
    </lineage>
</organism>
<dbReference type="AlphaFoldDB" id="A0A1F7U8Y1"/>
<comment type="caution">
    <text evidence="1">The sequence shown here is derived from an EMBL/GenBank/DDBJ whole genome shotgun (WGS) entry which is preliminary data.</text>
</comment>
<evidence type="ECO:0000313" key="2">
    <source>
        <dbReference type="Proteomes" id="UP000177088"/>
    </source>
</evidence>
<reference evidence="1 2" key="1">
    <citation type="journal article" date="2016" name="Nat. Commun.">
        <title>Thousands of microbial genomes shed light on interconnected biogeochemical processes in an aquifer system.</title>
        <authorList>
            <person name="Anantharaman K."/>
            <person name="Brown C.T."/>
            <person name="Hug L.A."/>
            <person name="Sharon I."/>
            <person name="Castelle C.J."/>
            <person name="Probst A.J."/>
            <person name="Thomas B.C."/>
            <person name="Singh A."/>
            <person name="Wilkins M.J."/>
            <person name="Karaoz U."/>
            <person name="Brodie E.L."/>
            <person name="Williams K.H."/>
            <person name="Hubbard S.S."/>
            <person name="Banfield J.F."/>
        </authorList>
    </citation>
    <scope>NUCLEOTIDE SEQUENCE [LARGE SCALE GENOMIC DNA]</scope>
</reference>
<dbReference type="Pfam" id="PF20334">
    <property type="entry name" value="DUF6629"/>
    <property type="match status" value="1"/>
</dbReference>
<protein>
    <submittedName>
        <fullName evidence="1">Uncharacterized protein</fullName>
    </submittedName>
</protein>
<gene>
    <name evidence="1" type="ORF">A3C96_03880</name>
</gene>
<sequence length="63" mass="7028">MCFSATASFTAAAGLSTIGVITLREAKTRSQLPLAVMPLLFGIRQLHRRRRTLDDRRHYAARG</sequence>
<dbReference type="InterPro" id="IPR046737">
    <property type="entry name" value="DUF6629"/>
</dbReference>
<evidence type="ECO:0000313" key="1">
    <source>
        <dbReference type="EMBL" id="OGL74722.1"/>
    </source>
</evidence>
<proteinExistence type="predicted"/>
<dbReference type="EMBL" id="MGEA01000009">
    <property type="protein sequence ID" value="OGL74722.1"/>
    <property type="molecule type" value="Genomic_DNA"/>
</dbReference>
<name>A0A1F7U8Y1_9BACT</name>
<dbReference type="Proteomes" id="UP000177088">
    <property type="component" value="Unassembled WGS sequence"/>
</dbReference>